<sequence length="107" mass="12736">KLALFELFKKKTMKNNMYKTSIDLEIYDDSMDEASFDLEEKINNSIEDASFDLDFCNDFSQKLHDKFLAYNWHLLKKLQKKITKSVEETEDELSENNSEFFESDNKV</sequence>
<accession>A0ACA9P4D1</accession>
<dbReference type="Proteomes" id="UP000789366">
    <property type="component" value="Unassembled WGS sequence"/>
</dbReference>
<comment type="caution">
    <text evidence="1">The sequence shown here is derived from an EMBL/GenBank/DDBJ whole genome shotgun (WGS) entry which is preliminary data.</text>
</comment>
<evidence type="ECO:0000313" key="1">
    <source>
        <dbReference type="EMBL" id="CAG8686277.1"/>
    </source>
</evidence>
<keyword evidence="2" id="KW-1185">Reference proteome</keyword>
<proteinExistence type="predicted"/>
<gene>
    <name evidence="1" type="ORF">SPELUC_LOCUS10438</name>
</gene>
<feature type="non-terminal residue" evidence="1">
    <location>
        <position position="1"/>
    </location>
</feature>
<name>A0ACA9P4D1_9GLOM</name>
<reference evidence="1" key="1">
    <citation type="submission" date="2021-06" db="EMBL/GenBank/DDBJ databases">
        <authorList>
            <person name="Kallberg Y."/>
            <person name="Tangrot J."/>
            <person name="Rosling A."/>
        </authorList>
    </citation>
    <scope>NUCLEOTIDE SEQUENCE</scope>
    <source>
        <strain evidence="1">28 12/20/2015</strain>
    </source>
</reference>
<evidence type="ECO:0000313" key="2">
    <source>
        <dbReference type="Proteomes" id="UP000789366"/>
    </source>
</evidence>
<dbReference type="EMBL" id="CAJVPW010019392">
    <property type="protein sequence ID" value="CAG8686277.1"/>
    <property type="molecule type" value="Genomic_DNA"/>
</dbReference>
<organism evidence="1 2">
    <name type="scientific">Cetraspora pellucida</name>
    <dbReference type="NCBI Taxonomy" id="1433469"/>
    <lineage>
        <taxon>Eukaryota</taxon>
        <taxon>Fungi</taxon>
        <taxon>Fungi incertae sedis</taxon>
        <taxon>Mucoromycota</taxon>
        <taxon>Glomeromycotina</taxon>
        <taxon>Glomeromycetes</taxon>
        <taxon>Diversisporales</taxon>
        <taxon>Gigasporaceae</taxon>
        <taxon>Cetraspora</taxon>
    </lineage>
</organism>
<protein>
    <submittedName>
        <fullName evidence="1">7968_t:CDS:1</fullName>
    </submittedName>
</protein>